<dbReference type="PhylomeDB" id="A0A068VLE1"/>
<dbReference type="InterPro" id="IPR000070">
    <property type="entry name" value="Pectinesterase_cat"/>
</dbReference>
<evidence type="ECO:0000256" key="1">
    <source>
        <dbReference type="ARBA" id="ARBA00004191"/>
    </source>
</evidence>
<accession>A0A068VLE1</accession>
<dbReference type="Gene3D" id="1.20.140.40">
    <property type="entry name" value="Invertase/pectin methylesterase inhibitor family protein"/>
    <property type="match status" value="1"/>
</dbReference>
<gene>
    <name evidence="15" type="ORF">GSCOC_T00004619001</name>
</gene>
<evidence type="ECO:0000256" key="2">
    <source>
        <dbReference type="ARBA" id="ARBA00005184"/>
    </source>
</evidence>
<dbReference type="OMA" id="PSETICN"/>
<dbReference type="UniPathway" id="UPA00545">
    <property type="reaction ID" value="UER00823"/>
</dbReference>
<dbReference type="AlphaFoldDB" id="A0A068VLE1"/>
<dbReference type="SMART" id="SM00856">
    <property type="entry name" value="PMEI"/>
    <property type="match status" value="1"/>
</dbReference>
<dbReference type="CDD" id="cd15798">
    <property type="entry name" value="PMEI-like_3"/>
    <property type="match status" value="1"/>
</dbReference>
<keyword evidence="8 13" id="KW-0378">Hydrolase</keyword>
<dbReference type="SUPFAM" id="SSF101148">
    <property type="entry name" value="Plant invertase/pectin methylesterase inhibitor"/>
    <property type="match status" value="1"/>
</dbReference>
<organism evidence="15 16">
    <name type="scientific">Coffea canephora</name>
    <name type="common">Robusta coffee</name>
    <dbReference type="NCBI Taxonomy" id="49390"/>
    <lineage>
        <taxon>Eukaryota</taxon>
        <taxon>Viridiplantae</taxon>
        <taxon>Streptophyta</taxon>
        <taxon>Embryophyta</taxon>
        <taxon>Tracheophyta</taxon>
        <taxon>Spermatophyta</taxon>
        <taxon>Magnoliopsida</taxon>
        <taxon>eudicotyledons</taxon>
        <taxon>Gunneridae</taxon>
        <taxon>Pentapetalae</taxon>
        <taxon>asterids</taxon>
        <taxon>lamiids</taxon>
        <taxon>Gentianales</taxon>
        <taxon>Rubiaceae</taxon>
        <taxon>Ixoroideae</taxon>
        <taxon>Gardenieae complex</taxon>
        <taxon>Bertiereae - Coffeeae clade</taxon>
        <taxon>Coffeeae</taxon>
        <taxon>Coffea</taxon>
    </lineage>
</organism>
<evidence type="ECO:0000256" key="4">
    <source>
        <dbReference type="ARBA" id="ARBA00007786"/>
    </source>
</evidence>
<evidence type="ECO:0000256" key="9">
    <source>
        <dbReference type="ARBA" id="ARBA00023085"/>
    </source>
</evidence>
<evidence type="ECO:0000256" key="5">
    <source>
        <dbReference type="ARBA" id="ARBA00013229"/>
    </source>
</evidence>
<evidence type="ECO:0000313" key="16">
    <source>
        <dbReference type="Proteomes" id="UP000295252"/>
    </source>
</evidence>
<dbReference type="InterPro" id="IPR035513">
    <property type="entry name" value="Invertase/methylesterase_inhib"/>
</dbReference>
<keyword evidence="7" id="KW-0964">Secreted</keyword>
<dbReference type="Gramene" id="CDP21422">
    <property type="protein sequence ID" value="CDP21422"/>
    <property type="gene ID" value="GSCOC_T00004619001"/>
</dbReference>
<reference evidence="16" key="1">
    <citation type="journal article" date="2014" name="Science">
        <title>The coffee genome provides insight into the convergent evolution of caffeine biosynthesis.</title>
        <authorList>
            <person name="Denoeud F."/>
            <person name="Carretero-Paulet L."/>
            <person name="Dereeper A."/>
            <person name="Droc G."/>
            <person name="Guyot R."/>
            <person name="Pietrella M."/>
            <person name="Zheng C."/>
            <person name="Alberti A."/>
            <person name="Anthony F."/>
            <person name="Aprea G."/>
            <person name="Aury J.M."/>
            <person name="Bento P."/>
            <person name="Bernard M."/>
            <person name="Bocs S."/>
            <person name="Campa C."/>
            <person name="Cenci A."/>
            <person name="Combes M.C."/>
            <person name="Crouzillat D."/>
            <person name="Da Silva C."/>
            <person name="Daddiego L."/>
            <person name="De Bellis F."/>
            <person name="Dussert S."/>
            <person name="Garsmeur O."/>
            <person name="Gayraud T."/>
            <person name="Guignon V."/>
            <person name="Jahn K."/>
            <person name="Jamilloux V."/>
            <person name="Joet T."/>
            <person name="Labadie K."/>
            <person name="Lan T."/>
            <person name="Leclercq J."/>
            <person name="Lepelley M."/>
            <person name="Leroy T."/>
            <person name="Li L.T."/>
            <person name="Librado P."/>
            <person name="Lopez L."/>
            <person name="Munoz A."/>
            <person name="Noel B."/>
            <person name="Pallavicini A."/>
            <person name="Perrotta G."/>
            <person name="Poncet V."/>
            <person name="Pot D."/>
            <person name="Priyono X."/>
            <person name="Rigoreau M."/>
            <person name="Rouard M."/>
            <person name="Rozas J."/>
            <person name="Tranchant-Dubreuil C."/>
            <person name="VanBuren R."/>
            <person name="Zhang Q."/>
            <person name="Andrade A.C."/>
            <person name="Argout X."/>
            <person name="Bertrand B."/>
            <person name="de Kochko A."/>
            <person name="Graziosi G."/>
            <person name="Henry R.J."/>
            <person name="Jayarama X."/>
            <person name="Ming R."/>
            <person name="Nagai C."/>
            <person name="Rounsley S."/>
            <person name="Sankoff D."/>
            <person name="Giuliano G."/>
            <person name="Albert V.A."/>
            <person name="Wincker P."/>
            <person name="Lashermes P."/>
        </authorList>
    </citation>
    <scope>NUCLEOTIDE SEQUENCE [LARGE SCALE GENOMIC DNA]</scope>
    <source>
        <strain evidence="16">cv. DH200-94</strain>
    </source>
</reference>
<dbReference type="PROSITE" id="PS00503">
    <property type="entry name" value="PECTINESTERASE_2"/>
    <property type="match status" value="1"/>
</dbReference>
<keyword evidence="9 13" id="KW-0063">Aspartyl esterase</keyword>
<dbReference type="Gene3D" id="2.160.20.10">
    <property type="entry name" value="Single-stranded right-handed beta-helix, Pectin lyase-like"/>
    <property type="match status" value="1"/>
</dbReference>
<dbReference type="Pfam" id="PF04043">
    <property type="entry name" value="PMEI"/>
    <property type="match status" value="1"/>
</dbReference>
<evidence type="ECO:0000256" key="7">
    <source>
        <dbReference type="ARBA" id="ARBA00022525"/>
    </source>
</evidence>
<keyword evidence="6" id="KW-0134">Cell wall</keyword>
<evidence type="ECO:0000256" key="8">
    <source>
        <dbReference type="ARBA" id="ARBA00022801"/>
    </source>
</evidence>
<feature type="signal peptide" evidence="13">
    <location>
        <begin position="1"/>
        <end position="32"/>
    </location>
</feature>
<dbReference type="FunFam" id="2.160.20.10:FF:000001">
    <property type="entry name" value="Pectinesterase"/>
    <property type="match status" value="1"/>
</dbReference>
<feature type="active site" evidence="12">
    <location>
        <position position="367"/>
    </location>
</feature>
<name>A0A068VLE1_COFCA</name>
<dbReference type="SUPFAM" id="SSF51126">
    <property type="entry name" value="Pectin lyase-like"/>
    <property type="match status" value="1"/>
</dbReference>
<dbReference type="GO" id="GO:0045490">
    <property type="term" value="P:pectin catabolic process"/>
    <property type="evidence" value="ECO:0007669"/>
    <property type="project" value="UniProtKB-UniRule"/>
</dbReference>
<keyword evidence="13" id="KW-0732">Signal</keyword>
<evidence type="ECO:0000256" key="13">
    <source>
        <dbReference type="RuleBase" id="RU000589"/>
    </source>
</evidence>
<dbReference type="InterPro" id="IPR006501">
    <property type="entry name" value="Pectinesterase_inhib_dom"/>
</dbReference>
<dbReference type="PANTHER" id="PTHR31707">
    <property type="entry name" value="PECTINESTERASE"/>
    <property type="match status" value="1"/>
</dbReference>
<keyword evidence="16" id="KW-1185">Reference proteome</keyword>
<comment type="pathway">
    <text evidence="2 13">Glycan metabolism; pectin degradation; 2-dehydro-3-deoxy-D-gluconate from pectin: step 1/5.</text>
</comment>
<proteinExistence type="inferred from homology"/>
<dbReference type="Pfam" id="PF01095">
    <property type="entry name" value="Pectinesterase"/>
    <property type="match status" value="1"/>
</dbReference>
<evidence type="ECO:0000256" key="10">
    <source>
        <dbReference type="ARBA" id="ARBA00023316"/>
    </source>
</evidence>
<keyword evidence="10" id="KW-0961">Cell wall biogenesis/degradation</keyword>
<evidence type="ECO:0000256" key="3">
    <source>
        <dbReference type="ARBA" id="ARBA00006027"/>
    </source>
</evidence>
<comment type="subcellular location">
    <subcellularLocation>
        <location evidence="1">Secreted</location>
        <location evidence="1">Cell wall</location>
    </subcellularLocation>
</comment>
<sequence>MEKMSKSTFSSCTTLLLLISVICSISFPHVHASSSSPSKPTSSDALCDMTPYSTFCKSQFPQNKSTNIHDHGRLSIQKSLSTSTVLLSAINRHLSSKSSLLSQTAVFALQDCQDLVTTNVDLLSNILQTIKNSDALQGSQYEDSNTWLSATITCLQTCLDGLKAVLSASPVASELSPSLTDGSMLSGVSLALLKYGWKPSTGKSRLLGDVNITKTVVVNPDGSGNYITINDAILAAPNNTKAGKGYYLIRVVAGVYQEYISIASNKKYLMMVGDGINKTIITGNHSVDDGWTTFDSPTFAVTAQGFVAMNITFRNTAGAIKHQAVALRSGADLSTFYKCSFEGYQDTLYTHSMRQFYRECDIYGTVDYIFGNAAVVLQMCNIYSRLPVQGQFNTITAQGKVDINQNTGTSIQDCNILAARDLALSNATVNTYLGRPWKNYSTTVVMESFMDKLINPAGWAPWSGDFALSTLYYAEYNNTGPGSKTTKRVTWPGYHVITKSSDVSNFTVSNFISGDSWLPATGVPYLGGFLHS</sequence>
<comment type="catalytic activity">
    <reaction evidence="11 13">
        <text>[(1-&gt;4)-alpha-D-galacturonosyl methyl ester](n) + n H2O = [(1-&gt;4)-alpha-D-galacturonosyl](n) + n methanol + n H(+)</text>
        <dbReference type="Rhea" id="RHEA:22380"/>
        <dbReference type="Rhea" id="RHEA-COMP:14570"/>
        <dbReference type="Rhea" id="RHEA-COMP:14573"/>
        <dbReference type="ChEBI" id="CHEBI:15377"/>
        <dbReference type="ChEBI" id="CHEBI:15378"/>
        <dbReference type="ChEBI" id="CHEBI:17790"/>
        <dbReference type="ChEBI" id="CHEBI:140522"/>
        <dbReference type="ChEBI" id="CHEBI:140523"/>
        <dbReference type="EC" id="3.1.1.11"/>
    </reaction>
</comment>
<dbReference type="STRING" id="49390.A0A068VLE1"/>
<dbReference type="GO" id="GO:0042545">
    <property type="term" value="P:cell wall modification"/>
    <property type="evidence" value="ECO:0007669"/>
    <property type="project" value="UniProtKB-UniRule"/>
</dbReference>
<dbReference type="GO" id="GO:0004857">
    <property type="term" value="F:enzyme inhibitor activity"/>
    <property type="evidence" value="ECO:0007669"/>
    <property type="project" value="InterPro"/>
</dbReference>
<comment type="similarity">
    <text evidence="3">In the N-terminal section; belongs to the PMEI family.</text>
</comment>
<evidence type="ECO:0000256" key="11">
    <source>
        <dbReference type="ARBA" id="ARBA00047928"/>
    </source>
</evidence>
<protein>
    <recommendedName>
        <fullName evidence="5 13">Pectinesterase</fullName>
        <ecNumber evidence="5 13">3.1.1.11</ecNumber>
    </recommendedName>
</protein>
<dbReference type="GO" id="GO:0030599">
    <property type="term" value="F:pectinesterase activity"/>
    <property type="evidence" value="ECO:0007669"/>
    <property type="project" value="UniProtKB-UniRule"/>
</dbReference>
<dbReference type="InterPro" id="IPR011050">
    <property type="entry name" value="Pectin_lyase_fold/virulence"/>
</dbReference>
<dbReference type="InParanoid" id="A0A068VLE1"/>
<evidence type="ECO:0000256" key="12">
    <source>
        <dbReference type="PROSITE-ProRule" id="PRU10040"/>
    </source>
</evidence>
<evidence type="ECO:0000313" key="15">
    <source>
        <dbReference type="EMBL" id="CDP21422.1"/>
    </source>
</evidence>
<dbReference type="EC" id="3.1.1.11" evidence="5 13"/>
<evidence type="ECO:0000259" key="14">
    <source>
        <dbReference type="SMART" id="SM00856"/>
    </source>
</evidence>
<dbReference type="EMBL" id="HG743101">
    <property type="protein sequence ID" value="CDP21422.1"/>
    <property type="molecule type" value="Genomic_DNA"/>
</dbReference>
<dbReference type="OrthoDB" id="2019149at2759"/>
<dbReference type="InterPro" id="IPR012334">
    <property type="entry name" value="Pectin_lyas_fold"/>
</dbReference>
<feature type="domain" description="Pectinesterase inhibitor" evidence="14">
    <location>
        <begin position="38"/>
        <end position="192"/>
    </location>
</feature>
<comment type="similarity">
    <text evidence="4">In the C-terminal section; belongs to the pectinesterase family.</text>
</comment>
<dbReference type="InterPro" id="IPR033131">
    <property type="entry name" value="Pectinesterase_Asp_AS"/>
</dbReference>
<evidence type="ECO:0000256" key="6">
    <source>
        <dbReference type="ARBA" id="ARBA00022512"/>
    </source>
</evidence>
<feature type="chain" id="PRO_5005103959" description="Pectinesterase" evidence="13">
    <location>
        <begin position="33"/>
        <end position="532"/>
    </location>
</feature>
<dbReference type="Proteomes" id="UP000295252">
    <property type="component" value="Unassembled WGS sequence"/>
</dbReference>
<dbReference type="NCBIfam" id="TIGR01614">
    <property type="entry name" value="PME_inhib"/>
    <property type="match status" value="1"/>
</dbReference>